<dbReference type="PATRIC" id="fig|1454001.3.peg.3302"/>
<evidence type="ECO:0000313" key="2">
    <source>
        <dbReference type="Proteomes" id="UP000020218"/>
    </source>
</evidence>
<accession>A0A011MRW5</accession>
<dbReference type="STRING" id="1454001.AW08_03255"/>
<dbReference type="Proteomes" id="UP000020218">
    <property type="component" value="Unassembled WGS sequence"/>
</dbReference>
<keyword evidence="2" id="KW-1185">Reference proteome</keyword>
<proteinExistence type="predicted"/>
<sequence>MTLLERIEDLKRRAQDQLGRQAGRDEAGKLQPLLKEANALSQGLGTEVTQMHLLRDQGLPLPDAPAGPNAGGALTTLDRLLKRFAEKRRAEGLTRGQDWTRFKESTQAARIQATTALDQAWRSFVTGAYSGDKPADLERSLAPTDVNKERLSRYRAAYEELIRLANRRPTGREDFDRVRELARQLKELHQGFDFGVPEGVKQFLQAIAKGGADLDLLTDEVRAWLQQQGSTGRYQIVAKRSAP</sequence>
<comment type="caution">
    <text evidence="1">The sequence shown here is derived from an EMBL/GenBank/DDBJ whole genome shotgun (WGS) entry which is preliminary data.</text>
</comment>
<name>A0A011MRW5_9PROT</name>
<reference evidence="1" key="1">
    <citation type="submission" date="2014-02" db="EMBL/GenBank/DDBJ databases">
        <title>Expanding our view of genomic diversity in Candidatus Accumulibacter clades.</title>
        <authorList>
            <person name="Skennerton C.T."/>
            <person name="Barr J.J."/>
            <person name="Slater F.R."/>
            <person name="Bond P.L."/>
            <person name="Tyson G.W."/>
        </authorList>
    </citation>
    <scope>NUCLEOTIDE SEQUENCE [LARGE SCALE GENOMIC DNA]</scope>
</reference>
<protein>
    <submittedName>
        <fullName evidence="1">Uncharacterized protein</fullName>
    </submittedName>
</protein>
<evidence type="ECO:0000313" key="1">
    <source>
        <dbReference type="EMBL" id="EXI65336.1"/>
    </source>
</evidence>
<dbReference type="AlphaFoldDB" id="A0A011MRW5"/>
<dbReference type="EMBL" id="JFAX01000024">
    <property type="protein sequence ID" value="EXI65336.1"/>
    <property type="molecule type" value="Genomic_DNA"/>
</dbReference>
<organism evidence="1 2">
    <name type="scientific">Candidatus Accumulibacter adjunctus</name>
    <dbReference type="NCBI Taxonomy" id="1454001"/>
    <lineage>
        <taxon>Bacteria</taxon>
        <taxon>Pseudomonadati</taxon>
        <taxon>Pseudomonadota</taxon>
        <taxon>Betaproteobacteria</taxon>
        <taxon>Candidatus Accumulibacter</taxon>
    </lineage>
</organism>
<gene>
    <name evidence="1" type="ORF">AW08_03255</name>
</gene>